<feature type="compositionally biased region" description="Polar residues" evidence="1">
    <location>
        <begin position="66"/>
        <end position="78"/>
    </location>
</feature>
<comment type="caution">
    <text evidence="2">The sequence shown here is derived from an EMBL/GenBank/DDBJ whole genome shotgun (WGS) entry which is preliminary data.</text>
</comment>
<reference evidence="3" key="1">
    <citation type="journal article" date="2019" name="Int. J. Syst. Evol. Microbiol.">
        <title>The Global Catalogue of Microorganisms (GCM) 10K type strain sequencing project: providing services to taxonomists for standard genome sequencing and annotation.</title>
        <authorList>
            <consortium name="The Broad Institute Genomics Platform"/>
            <consortium name="The Broad Institute Genome Sequencing Center for Infectious Disease"/>
            <person name="Wu L."/>
            <person name="Ma J."/>
        </authorList>
    </citation>
    <scope>NUCLEOTIDE SEQUENCE [LARGE SCALE GENOMIC DNA]</scope>
    <source>
        <strain evidence="3">CGMCC 4.7152</strain>
    </source>
</reference>
<dbReference type="EMBL" id="JBHSIU010000130">
    <property type="protein sequence ID" value="MFC5008107.1"/>
    <property type="molecule type" value="Genomic_DNA"/>
</dbReference>
<proteinExistence type="predicted"/>
<evidence type="ECO:0000313" key="3">
    <source>
        <dbReference type="Proteomes" id="UP001595912"/>
    </source>
</evidence>
<gene>
    <name evidence="2" type="ORF">ACFPIJ_61130</name>
</gene>
<evidence type="ECO:0000313" key="2">
    <source>
        <dbReference type="EMBL" id="MFC5008107.1"/>
    </source>
</evidence>
<feature type="region of interest" description="Disordered" evidence="1">
    <location>
        <begin position="66"/>
        <end position="90"/>
    </location>
</feature>
<dbReference type="RefSeq" id="WP_380128758.1">
    <property type="nucleotide sequence ID" value="NZ_JBHSIU010000130.1"/>
</dbReference>
<sequence length="90" mass="8618">MTVPVPARIRAKLLGSCALTVAAVLTGAPAVTVVALAATCAAIPLAAGLLGGAGLLRAVLGAELPRTNSSGRSTQNGSDDPAGDAAAEAR</sequence>
<name>A0ABV9WIK1_9ACTN</name>
<protein>
    <submittedName>
        <fullName evidence="2">Uncharacterized protein</fullName>
    </submittedName>
</protein>
<organism evidence="2 3">
    <name type="scientific">Dactylosporangium cerinum</name>
    <dbReference type="NCBI Taxonomy" id="1434730"/>
    <lineage>
        <taxon>Bacteria</taxon>
        <taxon>Bacillati</taxon>
        <taxon>Actinomycetota</taxon>
        <taxon>Actinomycetes</taxon>
        <taxon>Micromonosporales</taxon>
        <taxon>Micromonosporaceae</taxon>
        <taxon>Dactylosporangium</taxon>
    </lineage>
</organism>
<evidence type="ECO:0000256" key="1">
    <source>
        <dbReference type="SAM" id="MobiDB-lite"/>
    </source>
</evidence>
<dbReference type="Proteomes" id="UP001595912">
    <property type="component" value="Unassembled WGS sequence"/>
</dbReference>
<keyword evidence="3" id="KW-1185">Reference proteome</keyword>
<accession>A0ABV9WIK1</accession>